<evidence type="ECO:0000256" key="3">
    <source>
        <dbReference type="ARBA" id="ARBA00023054"/>
    </source>
</evidence>
<evidence type="ECO:0000256" key="4">
    <source>
        <dbReference type="SAM" id="MobiDB-lite"/>
    </source>
</evidence>
<feature type="compositionally biased region" description="Basic and acidic residues" evidence="4">
    <location>
        <begin position="910"/>
        <end position="919"/>
    </location>
</feature>
<feature type="compositionally biased region" description="Polar residues" evidence="4">
    <location>
        <begin position="31"/>
        <end position="41"/>
    </location>
</feature>
<evidence type="ECO:0000256" key="1">
    <source>
        <dbReference type="ARBA" id="ARBA00004555"/>
    </source>
</evidence>
<feature type="compositionally biased region" description="Gly residues" evidence="4">
    <location>
        <begin position="281"/>
        <end position="292"/>
    </location>
</feature>
<feature type="compositionally biased region" description="Low complexity" evidence="4">
    <location>
        <begin position="179"/>
        <end position="194"/>
    </location>
</feature>
<feature type="compositionally biased region" description="Pro residues" evidence="4">
    <location>
        <begin position="233"/>
        <end position="250"/>
    </location>
</feature>
<dbReference type="GO" id="GO:0005794">
    <property type="term" value="C:Golgi apparatus"/>
    <property type="evidence" value="ECO:0007669"/>
    <property type="project" value="UniProtKB-SubCell"/>
</dbReference>
<keyword evidence="2" id="KW-0333">Golgi apparatus</keyword>
<evidence type="ECO:0000256" key="2">
    <source>
        <dbReference type="ARBA" id="ARBA00023034"/>
    </source>
</evidence>
<feature type="compositionally biased region" description="Basic and acidic residues" evidence="4">
    <location>
        <begin position="664"/>
        <end position="677"/>
    </location>
</feature>
<reference evidence="5" key="1">
    <citation type="submission" date="2014-11" db="EMBL/GenBank/DDBJ databases">
        <authorList>
            <person name="Otto D Thomas"/>
            <person name="Naeem Raeece"/>
        </authorList>
    </citation>
    <scope>NUCLEOTIDE SEQUENCE</scope>
</reference>
<feature type="compositionally biased region" description="Polar residues" evidence="4">
    <location>
        <begin position="444"/>
        <end position="462"/>
    </location>
</feature>
<name>A0A0G4FQV8_9ALVE</name>
<feature type="region of interest" description="Disordered" evidence="4">
    <location>
        <begin position="910"/>
        <end position="930"/>
    </location>
</feature>
<dbReference type="GO" id="GO:0031267">
    <property type="term" value="F:small GTPase binding"/>
    <property type="evidence" value="ECO:0007669"/>
    <property type="project" value="TreeGrafter"/>
</dbReference>
<gene>
    <name evidence="5" type="ORF">Cvel_18235</name>
</gene>
<protein>
    <recommendedName>
        <fullName evidence="6">GRIP domain-containing protein</fullName>
    </recommendedName>
</protein>
<feature type="compositionally biased region" description="Low complexity" evidence="4">
    <location>
        <begin position="920"/>
        <end position="929"/>
    </location>
</feature>
<proteinExistence type="predicted"/>
<dbReference type="AlphaFoldDB" id="A0A0G4FQV8"/>
<dbReference type="EMBL" id="CDMZ01000549">
    <property type="protein sequence ID" value="CEM16606.1"/>
    <property type="molecule type" value="Genomic_DNA"/>
</dbReference>
<feature type="region of interest" description="Disordered" evidence="4">
    <location>
        <begin position="862"/>
        <end position="890"/>
    </location>
</feature>
<feature type="compositionally biased region" description="Basic and acidic residues" evidence="4">
    <location>
        <begin position="551"/>
        <end position="562"/>
    </location>
</feature>
<evidence type="ECO:0000313" key="5">
    <source>
        <dbReference type="EMBL" id="CEM16606.1"/>
    </source>
</evidence>
<comment type="subcellular location">
    <subcellularLocation>
        <location evidence="1">Golgi apparatus</location>
    </subcellularLocation>
</comment>
<dbReference type="PANTHER" id="PTHR18921:SF2">
    <property type="entry name" value="THYROID RECEPTOR-INTERACTING PROTEIN 11"/>
    <property type="match status" value="1"/>
</dbReference>
<dbReference type="VEuPathDB" id="CryptoDB:Cvel_18235"/>
<sequence>MFNFIKAVGSEVAHIFAEDDEGSPYAGGTPGTNSNAQSGSSALPGAGSDPATQTAGGGAPTGEPFAWGPQSAAAITPAANPQRLPPPSGPSTLSPSPGLPSPSRTTGEEGGTDVGGPLGPAPAGKWNSAGLGGLPPSSASSFMTPAAPGGASDLPVVPASSVIEFGGPRSPLPPPPPAGQGQQQATTASAARSPFGTGGGAHADAAGGGGPSPWGPTAASPSPSDNSGGPSRAYPPPGSPPPPTAMPPSGTPERETGGGGRDPSGTGTAAARFVGERVLKTGGGGGETGGEPPGWETGDIGDGEGDPYRSPIAEPGGGRRGVLGTRTGGSFSQPEGERGNHTAAEYQPLEPTAGTSASPFQRGGLWHQGGGGDGGEGRDGIDPLTPFGARGGGGGGTQAVVSPCRPDPFVLPSAVRVGGGDDMSGCADGGPQVPSRGGIGGHASMSSHGSTRGQDATLSGTPMGSRGAPQQQEEEQANIGGFPSSSSSASSPPPGVPEFSPVPGAAPTHPPDAVLPSEELSPQEAPNRRDPFASSTNGVSLGDGGDLSGAPHDEDTNKKEQEDSSPGQWGAPAPGASAAPPHSSPDRLAVTGGLPGGVGGGPPSPLSPSPSLSDPQHGPVVQFQRGGGAAVNGSPAQQHTSTQRPDTNNPELQEPMGVPPQSPSRDRDAADPSEGRTTHSPSVPTPRPDRTSMPSPRPQTQTNGQPQEPPGGGVENGVRTQEEGEQRAPPSAPAHSNGSGSPELQERVQALMAENAEVRRHYQMAIEALQHRDAQIQQFNSDLHQWRNFHASSGDMMRSMQEQHGELTATVQERERMLAEEAKRSEDLRSEVRSLYSQLEDVRTEAEQSRRQVQTLEEICREGERQRERDRENAREAESEETDSLRQENEELKLSLQRLNDALEELQYQRDTERTRLEGEVASSRSEASAVRRELEKSAEAHKEAVSLREQMQTSKEEAEAANLRSAKFEADNATLNQAVEQLLQRLHGQAEEKEHLVDRRVLIGVMQQYGHNRHNSRRREEIFALMCDVLGLSVAEKEALGVLPQKPSNFAAPNSERGGRLVDQFVDFLDEEAGGP</sequence>
<feature type="compositionally biased region" description="Gly residues" evidence="4">
    <location>
        <begin position="108"/>
        <end position="118"/>
    </location>
</feature>
<feature type="compositionally biased region" description="Polar residues" evidence="4">
    <location>
        <begin position="634"/>
        <end position="651"/>
    </location>
</feature>
<evidence type="ECO:0008006" key="6">
    <source>
        <dbReference type="Google" id="ProtNLM"/>
    </source>
</evidence>
<feature type="region of interest" description="Disordered" evidence="4">
    <location>
        <begin position="19"/>
        <end position="748"/>
    </location>
</feature>
<dbReference type="PANTHER" id="PTHR18921">
    <property type="entry name" value="MYOSIN HEAVY CHAIN - RELATED"/>
    <property type="match status" value="1"/>
</dbReference>
<accession>A0A0G4FQV8</accession>
<dbReference type="GO" id="GO:0006888">
    <property type="term" value="P:endoplasmic reticulum to Golgi vesicle-mediated transport"/>
    <property type="evidence" value="ECO:0007669"/>
    <property type="project" value="TreeGrafter"/>
</dbReference>
<dbReference type="GO" id="GO:0007030">
    <property type="term" value="P:Golgi organization"/>
    <property type="evidence" value="ECO:0007669"/>
    <property type="project" value="TreeGrafter"/>
</dbReference>
<feature type="compositionally biased region" description="Low complexity" evidence="4">
    <location>
        <begin position="215"/>
        <end position="232"/>
    </location>
</feature>
<organism evidence="5">
    <name type="scientific">Chromera velia CCMP2878</name>
    <dbReference type="NCBI Taxonomy" id="1169474"/>
    <lineage>
        <taxon>Eukaryota</taxon>
        <taxon>Sar</taxon>
        <taxon>Alveolata</taxon>
        <taxon>Colpodellida</taxon>
        <taxon>Chromeraceae</taxon>
        <taxon>Chromera</taxon>
    </lineage>
</organism>
<keyword evidence="3" id="KW-0175">Coiled coil</keyword>
<feature type="compositionally biased region" description="Low complexity" evidence="4">
    <location>
        <begin position="90"/>
        <end position="105"/>
    </location>
</feature>
<feature type="compositionally biased region" description="Low complexity" evidence="4">
    <location>
        <begin position="564"/>
        <end position="581"/>
    </location>
</feature>
<feature type="compositionally biased region" description="Gly residues" evidence="4">
    <location>
        <begin position="196"/>
        <end position="212"/>
    </location>
</feature>